<evidence type="ECO:0000259" key="2">
    <source>
        <dbReference type="Pfam" id="PF24384"/>
    </source>
</evidence>
<dbReference type="PANTHER" id="PTHR14795:SF0">
    <property type="entry name" value="TRANSMEMBRANE PROTEIN 62"/>
    <property type="match status" value="1"/>
</dbReference>
<organism evidence="4 5">
    <name type="scientific">Ignelater luminosus</name>
    <name type="common">Cucubano</name>
    <name type="synonym">Pyrophorus luminosus</name>
    <dbReference type="NCBI Taxonomy" id="2038154"/>
    <lineage>
        <taxon>Eukaryota</taxon>
        <taxon>Metazoa</taxon>
        <taxon>Ecdysozoa</taxon>
        <taxon>Arthropoda</taxon>
        <taxon>Hexapoda</taxon>
        <taxon>Insecta</taxon>
        <taxon>Pterygota</taxon>
        <taxon>Neoptera</taxon>
        <taxon>Endopterygota</taxon>
        <taxon>Coleoptera</taxon>
        <taxon>Polyphaga</taxon>
        <taxon>Elateriformia</taxon>
        <taxon>Elateroidea</taxon>
        <taxon>Elateridae</taxon>
        <taxon>Agrypninae</taxon>
        <taxon>Pyrophorini</taxon>
        <taxon>Ignelater</taxon>
    </lineage>
</organism>
<feature type="transmembrane region" description="Helical" evidence="1">
    <location>
        <begin position="178"/>
        <end position="197"/>
    </location>
</feature>
<comment type="caution">
    <text evidence="4">The sequence shown here is derived from an EMBL/GenBank/DDBJ whole genome shotgun (WGS) entry which is preliminary data.</text>
</comment>
<dbReference type="OrthoDB" id="27234at2759"/>
<evidence type="ECO:0000313" key="4">
    <source>
        <dbReference type="EMBL" id="KAF2887291.1"/>
    </source>
</evidence>
<accession>A0A8K0CLM1</accession>
<gene>
    <name evidence="4" type="ORF">ILUMI_18882</name>
</gene>
<feature type="domain" description="TMEM62 C-terminal" evidence="3">
    <location>
        <begin position="96"/>
        <end position="224"/>
    </location>
</feature>
<feature type="domain" description="TMEM62 Ig-like" evidence="2">
    <location>
        <begin position="2"/>
        <end position="71"/>
    </location>
</feature>
<proteinExistence type="predicted"/>
<protein>
    <submittedName>
        <fullName evidence="4">Uncharacterized protein</fullName>
    </submittedName>
</protein>
<evidence type="ECO:0000256" key="1">
    <source>
        <dbReference type="SAM" id="Phobius"/>
    </source>
</evidence>
<dbReference type="InterPro" id="IPR056229">
    <property type="entry name" value="Ig_TMM62"/>
</dbReference>
<feature type="transmembrane region" description="Helical" evidence="1">
    <location>
        <begin position="150"/>
        <end position="172"/>
    </location>
</feature>
<dbReference type="InterPro" id="IPR056230">
    <property type="entry name" value="TMEM62_C"/>
</dbReference>
<sequence length="234" mass="26967">ILAFSLASIESVKIKIDDESWLECRKMKESLYVARWDPNNFLKGIHTIQVYVKDVEGREKYKEQPFSLDGTRLSFGMLSRIALMTNASTVVTMFKCIFGALLVVSVIPLCVLRFLHKLAKERKIERPTLKRGCCKVWTRKLWILSTIDRIFWPLIFYSIYLTIGPLLIGYIVEDHFGAIFVWGILVNGAYLPGFFTYAYGCLQLMVFQIPLTLVLANGVAHRYVEANLMFFFLV</sequence>
<dbReference type="Proteomes" id="UP000801492">
    <property type="component" value="Unassembled WGS sequence"/>
</dbReference>
<name>A0A8K0CLM1_IGNLU</name>
<dbReference type="AlphaFoldDB" id="A0A8K0CLM1"/>
<evidence type="ECO:0000313" key="5">
    <source>
        <dbReference type="Proteomes" id="UP000801492"/>
    </source>
</evidence>
<dbReference type="Pfam" id="PF24394">
    <property type="entry name" value="TMEM62_C"/>
    <property type="match status" value="1"/>
</dbReference>
<dbReference type="Pfam" id="PF24384">
    <property type="entry name" value="Ig_TMM62"/>
    <property type="match status" value="1"/>
</dbReference>
<reference evidence="4" key="1">
    <citation type="submission" date="2019-08" db="EMBL/GenBank/DDBJ databases">
        <title>The genome of the North American firefly Photinus pyralis.</title>
        <authorList>
            <consortium name="Photinus pyralis genome working group"/>
            <person name="Fallon T.R."/>
            <person name="Sander Lower S.E."/>
            <person name="Weng J.-K."/>
        </authorList>
    </citation>
    <scope>NUCLEOTIDE SEQUENCE</scope>
    <source>
        <strain evidence="4">TRF0915ILg1</strain>
        <tissue evidence="4">Whole body</tissue>
    </source>
</reference>
<keyword evidence="1" id="KW-1133">Transmembrane helix</keyword>
<keyword evidence="1" id="KW-0472">Membrane</keyword>
<dbReference type="PANTHER" id="PTHR14795">
    <property type="entry name" value="HELICASE RELATED"/>
    <property type="match status" value="1"/>
</dbReference>
<feature type="non-terminal residue" evidence="4">
    <location>
        <position position="234"/>
    </location>
</feature>
<evidence type="ECO:0000259" key="3">
    <source>
        <dbReference type="Pfam" id="PF24394"/>
    </source>
</evidence>
<feature type="transmembrane region" description="Helical" evidence="1">
    <location>
        <begin position="92"/>
        <end position="115"/>
    </location>
</feature>
<keyword evidence="1" id="KW-0812">Transmembrane</keyword>
<keyword evidence="5" id="KW-1185">Reference proteome</keyword>
<dbReference type="EMBL" id="VTPC01084259">
    <property type="protein sequence ID" value="KAF2887291.1"/>
    <property type="molecule type" value="Genomic_DNA"/>
</dbReference>